<dbReference type="AlphaFoldDB" id="A0A4Q2UWX2"/>
<feature type="non-terminal residue" evidence="1">
    <location>
        <position position="1"/>
    </location>
</feature>
<proteinExistence type="predicted"/>
<name>A0A4Q2UWX2_FUSOX</name>
<reference evidence="1 2" key="1">
    <citation type="submission" date="2016-12" db="EMBL/GenBank/DDBJ databases">
        <title>Draft genome sequence of Fusarium oxysporum causing rot on Narcissus.</title>
        <authorList>
            <person name="Armitage A.D."/>
            <person name="Taylor A."/>
            <person name="Clarkson J.P."/>
            <person name="Harrison R.J."/>
            <person name="Jackson A.C."/>
        </authorList>
    </citation>
    <scope>NUCLEOTIDE SEQUENCE [LARGE SCALE GENOMIC DNA]</scope>
    <source>
        <strain evidence="1 2">N139</strain>
    </source>
</reference>
<evidence type="ECO:0000313" key="1">
    <source>
        <dbReference type="EMBL" id="RYC78464.1"/>
    </source>
</evidence>
<comment type="caution">
    <text evidence="1">The sequence shown here is derived from an EMBL/GenBank/DDBJ whole genome shotgun (WGS) entry which is preliminary data.</text>
</comment>
<sequence length="78" mass="8926">EKLWKQINLCPSFLSQAVFPFLDQLEYVRSLLSLISSEIALRNKERDTVEKAVQKLVQAAYENMPVRKRLGLGGTVTF</sequence>
<evidence type="ECO:0000313" key="2">
    <source>
        <dbReference type="Proteomes" id="UP000290540"/>
    </source>
</evidence>
<organism evidence="1 2">
    <name type="scientific">Fusarium oxysporum f. sp. narcissi</name>
    <dbReference type="NCBI Taxonomy" id="451672"/>
    <lineage>
        <taxon>Eukaryota</taxon>
        <taxon>Fungi</taxon>
        <taxon>Dikarya</taxon>
        <taxon>Ascomycota</taxon>
        <taxon>Pezizomycotina</taxon>
        <taxon>Sordariomycetes</taxon>
        <taxon>Hypocreomycetidae</taxon>
        <taxon>Hypocreales</taxon>
        <taxon>Nectriaceae</taxon>
        <taxon>Fusarium</taxon>
        <taxon>Fusarium oxysporum species complex</taxon>
    </lineage>
</organism>
<dbReference type="EMBL" id="MQTW01001127">
    <property type="protein sequence ID" value="RYC78464.1"/>
    <property type="molecule type" value="Genomic_DNA"/>
</dbReference>
<accession>A0A4Q2UWX2</accession>
<protein>
    <submittedName>
        <fullName evidence="1">Uncharacterized protein</fullName>
    </submittedName>
</protein>
<gene>
    <name evidence="1" type="ORF">BFJ63_vAg18664</name>
</gene>
<dbReference type="Proteomes" id="UP000290540">
    <property type="component" value="Unassembled WGS sequence"/>
</dbReference>